<dbReference type="Proteomes" id="UP000271162">
    <property type="component" value="Unassembled WGS sequence"/>
</dbReference>
<dbReference type="PANTHER" id="PTHR11802:SF201">
    <property type="entry name" value="CARBOXYPEPTIDASE"/>
    <property type="match status" value="1"/>
</dbReference>
<dbReference type="InterPro" id="IPR029058">
    <property type="entry name" value="AB_hydrolase_fold"/>
</dbReference>
<comment type="similarity">
    <text evidence="1 2">Belongs to the peptidase S10 family.</text>
</comment>
<evidence type="ECO:0000256" key="1">
    <source>
        <dbReference type="ARBA" id="ARBA00009431"/>
    </source>
</evidence>
<dbReference type="WBParaSite" id="NBR_0001111701-mRNA-1">
    <property type="protein sequence ID" value="NBR_0001111701-mRNA-1"/>
    <property type="gene ID" value="NBR_0001111701"/>
</dbReference>
<evidence type="ECO:0000313" key="4">
    <source>
        <dbReference type="EMBL" id="VDL74707.1"/>
    </source>
</evidence>
<dbReference type="Gene3D" id="3.40.50.12670">
    <property type="match status" value="1"/>
</dbReference>
<dbReference type="EC" id="3.4.16.-" evidence="2"/>
<evidence type="ECO:0000313" key="6">
    <source>
        <dbReference type="WBParaSite" id="NBR_0001111701-mRNA-1"/>
    </source>
</evidence>
<keyword evidence="2" id="KW-0121">Carboxypeptidase</keyword>
<dbReference type="Gene3D" id="3.40.50.1820">
    <property type="entry name" value="alpha/beta hydrolase"/>
    <property type="match status" value="2"/>
</dbReference>
<feature type="chain" id="PRO_5043135766" description="Carboxypeptidase" evidence="3">
    <location>
        <begin position="16"/>
        <end position="706"/>
    </location>
</feature>
<dbReference type="STRING" id="27835.A0A158R030"/>
<keyword evidence="2" id="KW-0645">Protease</keyword>
<dbReference type="PRINTS" id="PR00724">
    <property type="entry name" value="CRBOXYPTASEC"/>
</dbReference>
<dbReference type="Pfam" id="PF00450">
    <property type="entry name" value="Peptidase_S10"/>
    <property type="match status" value="3"/>
</dbReference>
<dbReference type="SUPFAM" id="SSF53474">
    <property type="entry name" value="alpha/beta-Hydrolases"/>
    <property type="match status" value="2"/>
</dbReference>
<dbReference type="InterPro" id="IPR018202">
    <property type="entry name" value="Ser_caboxypep_ser_AS"/>
</dbReference>
<keyword evidence="2" id="KW-0378">Hydrolase</keyword>
<dbReference type="PANTHER" id="PTHR11802">
    <property type="entry name" value="SERINE PROTEASE FAMILY S10 SERINE CARBOXYPEPTIDASE"/>
    <property type="match status" value="1"/>
</dbReference>
<dbReference type="GO" id="GO:0006508">
    <property type="term" value="P:proteolysis"/>
    <property type="evidence" value="ECO:0007669"/>
    <property type="project" value="UniProtKB-KW"/>
</dbReference>
<dbReference type="InterPro" id="IPR001563">
    <property type="entry name" value="Peptidase_S10"/>
</dbReference>
<dbReference type="PROSITE" id="PS00131">
    <property type="entry name" value="CARBOXYPEPT_SER_SER"/>
    <property type="match status" value="2"/>
</dbReference>
<feature type="signal peptide" evidence="3">
    <location>
        <begin position="1"/>
        <end position="15"/>
    </location>
</feature>
<reference evidence="4 5" key="2">
    <citation type="submission" date="2018-11" db="EMBL/GenBank/DDBJ databases">
        <authorList>
            <consortium name="Pathogen Informatics"/>
        </authorList>
    </citation>
    <scope>NUCLEOTIDE SEQUENCE [LARGE SCALE GENOMIC DNA]</scope>
</reference>
<gene>
    <name evidence="4" type="ORF">NBR_LOCUS11118</name>
</gene>
<organism evidence="6">
    <name type="scientific">Nippostrongylus brasiliensis</name>
    <name type="common">Rat hookworm</name>
    <dbReference type="NCBI Taxonomy" id="27835"/>
    <lineage>
        <taxon>Eukaryota</taxon>
        <taxon>Metazoa</taxon>
        <taxon>Ecdysozoa</taxon>
        <taxon>Nematoda</taxon>
        <taxon>Chromadorea</taxon>
        <taxon>Rhabditida</taxon>
        <taxon>Rhabditina</taxon>
        <taxon>Rhabditomorpha</taxon>
        <taxon>Strongyloidea</taxon>
        <taxon>Heligmosomidae</taxon>
        <taxon>Nippostrongylus</taxon>
    </lineage>
</organism>
<evidence type="ECO:0000313" key="5">
    <source>
        <dbReference type="Proteomes" id="UP000271162"/>
    </source>
</evidence>
<proteinExistence type="inferred from homology"/>
<sequence>MLFLFAGVLVAFSSAAPEWERVTSLPNLVEPLRSDHYAGYVQLSPAKELFYWYIESENSPATDPVVLWLNGGPGCSSMQGLFLEMGPLRVNDYGETVTRNPWTWNRYANIIYLDAPAGVGFSVRMDGRWNYTDAEVAADNHQALKMWFQKYPERAGNDFYVAGESYGGTYVPMLSSLLLDDKDFNFKGMLIGNGCVDDVLNYNSVVNFNYNHGFIDESSVKEWSFQTNYLGQANLYTGLDPYFVYYTCYLNPHDAPASSSSDVAAAVLRTHLRRKSPGTRYANAQPACAHHNDSTVYLQRADVRAALNIMNYVPPYETCKLVKKHGITKTVLRISSDAISQYYDLGATHILSQADNFRKVMKSGKAVSLIFICSTSGNISFVHSKVALFYGDEDTLCNAVHGAQLVANLGLEEVAPFAPYVDDQQLPSTIGLLTQYQGLDFLTVRGAGHFVASSNEKPKEALQVFVNFLKKTSYNTSVSHDKPYIPPTTTSAASTVTQFVPSDWDAPPWLVTSLPNLDEPLVSKHYTGYLNISENKKMFYWYVESENDPVNDPVLLWLNGGPGCSSLEGLFVEMGPLRASNSGANISRNEWTWNRVANIIYLDSPAGVGFSAALNGTPIYTDEEVANDNHVALTEWFKKFPDRIENDFYVAGESYAGTYAPMLAVKLIETFQNFKGILVGNGCVDDRLLYNSLVGFNYDHTFIDEK</sequence>
<dbReference type="GO" id="GO:0004185">
    <property type="term" value="F:serine-type carboxypeptidase activity"/>
    <property type="evidence" value="ECO:0007669"/>
    <property type="project" value="UniProtKB-UniRule"/>
</dbReference>
<accession>A0A158R030</accession>
<reference evidence="6" key="1">
    <citation type="submission" date="2016-04" db="UniProtKB">
        <authorList>
            <consortium name="WormBaseParasite"/>
        </authorList>
    </citation>
    <scope>IDENTIFICATION</scope>
</reference>
<keyword evidence="3" id="KW-0732">Signal</keyword>
<dbReference type="OMA" id="TIGMYEY"/>
<evidence type="ECO:0000256" key="2">
    <source>
        <dbReference type="RuleBase" id="RU361156"/>
    </source>
</evidence>
<protein>
    <recommendedName>
        <fullName evidence="2">Carboxypeptidase</fullName>
        <ecNumber evidence="2">3.4.16.-</ecNumber>
    </recommendedName>
</protein>
<evidence type="ECO:0000256" key="3">
    <source>
        <dbReference type="SAM" id="SignalP"/>
    </source>
</evidence>
<name>A0A158R030_NIPBR</name>
<dbReference type="EMBL" id="UYSL01020461">
    <property type="protein sequence ID" value="VDL74707.1"/>
    <property type="molecule type" value="Genomic_DNA"/>
</dbReference>
<dbReference type="AlphaFoldDB" id="A0A158R030"/>
<keyword evidence="5" id="KW-1185">Reference proteome</keyword>